<dbReference type="EMBL" id="JACRTD010000002">
    <property type="protein sequence ID" value="MBC8584500.1"/>
    <property type="molecule type" value="Genomic_DNA"/>
</dbReference>
<dbReference type="Proteomes" id="UP000623678">
    <property type="component" value="Unassembled WGS sequence"/>
</dbReference>
<accession>A0A926EQL7</accession>
<evidence type="ECO:0000313" key="2">
    <source>
        <dbReference type="Proteomes" id="UP000623678"/>
    </source>
</evidence>
<proteinExistence type="predicted"/>
<dbReference type="AlphaFoldDB" id="A0A926EQL7"/>
<gene>
    <name evidence="1" type="ORF">H8705_02760</name>
</gene>
<comment type="caution">
    <text evidence="1">The sequence shown here is derived from an EMBL/GenBank/DDBJ whole genome shotgun (WGS) entry which is preliminary data.</text>
</comment>
<reference evidence="1" key="1">
    <citation type="submission" date="2020-08" db="EMBL/GenBank/DDBJ databases">
        <title>Genome public.</title>
        <authorList>
            <person name="Liu C."/>
            <person name="Sun Q."/>
        </authorList>
    </citation>
    <scope>NUCLEOTIDE SEQUENCE</scope>
    <source>
        <strain evidence="1">NSJ-64</strain>
    </source>
</reference>
<evidence type="ECO:0000313" key="1">
    <source>
        <dbReference type="EMBL" id="MBC8584500.1"/>
    </source>
</evidence>
<organism evidence="1 2">
    <name type="scientific">Youxingia wuxianensis</name>
    <dbReference type="NCBI Taxonomy" id="2763678"/>
    <lineage>
        <taxon>Bacteria</taxon>
        <taxon>Bacillati</taxon>
        <taxon>Bacillota</taxon>
        <taxon>Clostridia</taxon>
        <taxon>Eubacteriales</taxon>
        <taxon>Oscillospiraceae</taxon>
        <taxon>Youxingia</taxon>
    </lineage>
</organism>
<keyword evidence="2" id="KW-1185">Reference proteome</keyword>
<dbReference type="RefSeq" id="WP_262394333.1">
    <property type="nucleotide sequence ID" value="NZ_JACRTD010000002.1"/>
</dbReference>
<name>A0A926EQL7_9FIRM</name>
<protein>
    <submittedName>
        <fullName evidence="1">Uncharacterized protein</fullName>
    </submittedName>
</protein>
<sequence length="186" mass="21123">MAFKVKLFHGQPDFESLHVAKIIDYPLEKRDYKPYSQCKLCFAPDGFHIQFLSFEAAALAASCMKAVFNFDAQTQEKCFSFSVFSDGRFAAGEGEFETPFTPGHIHFFTGEDLQGEYWGATVCIPILEIARCYPNFRPIAGSSFKGNIYKLCQDPSRPHYGSYTPADFSRPLEEKSQLSEFIIIDY</sequence>